<dbReference type="Proteomes" id="UP000299102">
    <property type="component" value="Unassembled WGS sequence"/>
</dbReference>
<evidence type="ECO:0000259" key="6">
    <source>
        <dbReference type="Pfam" id="PF13873"/>
    </source>
</evidence>
<dbReference type="PANTHER" id="PTHR23098:SF16">
    <property type="entry name" value="REGULATORY PROTEIN ZESTE"/>
    <property type="match status" value="1"/>
</dbReference>
<feature type="domain" description="Myb/SANT-like DNA-binding" evidence="6">
    <location>
        <begin position="24"/>
        <end position="80"/>
    </location>
</feature>
<dbReference type="OrthoDB" id="3437960at2759"/>
<name>A0A4C2A265_EUMVA</name>
<evidence type="ECO:0000256" key="1">
    <source>
        <dbReference type="ARBA" id="ARBA00011764"/>
    </source>
</evidence>
<evidence type="ECO:0000313" key="7">
    <source>
        <dbReference type="EMBL" id="GBP93364.1"/>
    </source>
</evidence>
<protein>
    <recommendedName>
        <fullName evidence="2">Regulatory protein zeste</fullName>
    </recommendedName>
</protein>
<evidence type="ECO:0000256" key="3">
    <source>
        <dbReference type="ARBA" id="ARBA00023015"/>
    </source>
</evidence>
<evidence type="ECO:0000256" key="5">
    <source>
        <dbReference type="ARBA" id="ARBA00025466"/>
    </source>
</evidence>
<keyword evidence="8" id="KW-1185">Reference proteome</keyword>
<comment type="function">
    <text evidence="5">Involved in transvection phenomena (= synapsis-dependent gene expression), where the synaptic pairing of chromosomes carrying genes with which zeste interacts influences the expression of these genes. Zeste binds to DNA and stimulates transcription from a nearby promoter.</text>
</comment>
<keyword evidence="3" id="KW-0805">Transcription regulation</keyword>
<dbReference type="EMBL" id="BGZK01002366">
    <property type="protein sequence ID" value="GBP93364.1"/>
    <property type="molecule type" value="Genomic_DNA"/>
</dbReference>
<comment type="caution">
    <text evidence="7">The sequence shown here is derived from an EMBL/GenBank/DDBJ whole genome shotgun (WGS) entry which is preliminary data.</text>
</comment>
<comment type="subunit">
    <text evidence="1">Self-associates forming complexes of several hundred monomers.</text>
</comment>
<evidence type="ECO:0000256" key="2">
    <source>
        <dbReference type="ARBA" id="ARBA00016807"/>
    </source>
</evidence>
<dbReference type="PANTHER" id="PTHR23098">
    <property type="entry name" value="AGAP001331-PA-RELATED"/>
    <property type="match status" value="1"/>
</dbReference>
<reference evidence="7 8" key="1">
    <citation type="journal article" date="2019" name="Commun. Biol.">
        <title>The bagworm genome reveals a unique fibroin gene that provides high tensile strength.</title>
        <authorList>
            <person name="Kono N."/>
            <person name="Nakamura H."/>
            <person name="Ohtoshi R."/>
            <person name="Tomita M."/>
            <person name="Numata K."/>
            <person name="Arakawa K."/>
        </authorList>
    </citation>
    <scope>NUCLEOTIDE SEQUENCE [LARGE SCALE GENOMIC DNA]</scope>
</reference>
<organism evidence="7 8">
    <name type="scientific">Eumeta variegata</name>
    <name type="common">Bagworm moth</name>
    <name type="synonym">Eumeta japonica</name>
    <dbReference type="NCBI Taxonomy" id="151549"/>
    <lineage>
        <taxon>Eukaryota</taxon>
        <taxon>Metazoa</taxon>
        <taxon>Ecdysozoa</taxon>
        <taxon>Arthropoda</taxon>
        <taxon>Hexapoda</taxon>
        <taxon>Insecta</taxon>
        <taxon>Pterygota</taxon>
        <taxon>Neoptera</taxon>
        <taxon>Endopterygota</taxon>
        <taxon>Lepidoptera</taxon>
        <taxon>Glossata</taxon>
        <taxon>Ditrysia</taxon>
        <taxon>Tineoidea</taxon>
        <taxon>Psychidae</taxon>
        <taxon>Oiketicinae</taxon>
        <taxon>Eumeta</taxon>
    </lineage>
</organism>
<evidence type="ECO:0000313" key="8">
    <source>
        <dbReference type="Proteomes" id="UP000299102"/>
    </source>
</evidence>
<sequence length="277" mass="30716">MNKRNTYITAAQKETNTTLHNDVELRTGKFSANFTTKEAQKRWEQIAIILNSMIGAKKTWKLWRKTWQDLQSKSKAKAAKVTQAMEATGGGPPCEELSQSERMVIETIHPDNILGHSNVLESIVTFEEQVISEPVVPVVVVTDDPVPVIISDITQDQSREKLGTQRFLKRKANRSEIEALMLQNYNESVIIETAAPMSPPVEPVVVAIPTTELTPPANCPRQVQGLLKMRFLHLEEHVEFDVKDVLNNVLNVVDTTLNISGALDVPSVGANAGTTPE</sequence>
<dbReference type="InterPro" id="IPR028002">
    <property type="entry name" value="Myb_DNA-bind_5"/>
</dbReference>
<dbReference type="Pfam" id="PF13873">
    <property type="entry name" value="Myb_DNA-bind_5"/>
    <property type="match status" value="1"/>
</dbReference>
<proteinExistence type="predicted"/>
<gene>
    <name evidence="7" type="ORF">EVAR_85175_1</name>
</gene>
<keyword evidence="4" id="KW-0804">Transcription</keyword>
<accession>A0A4C2A265</accession>
<dbReference type="AlphaFoldDB" id="A0A4C2A265"/>
<dbReference type="GO" id="GO:0005634">
    <property type="term" value="C:nucleus"/>
    <property type="evidence" value="ECO:0007669"/>
    <property type="project" value="TreeGrafter"/>
</dbReference>
<evidence type="ECO:0000256" key="4">
    <source>
        <dbReference type="ARBA" id="ARBA00023163"/>
    </source>
</evidence>